<dbReference type="Pfam" id="PF00034">
    <property type="entry name" value="Cytochrom_C"/>
    <property type="match status" value="1"/>
</dbReference>
<dbReference type="PANTHER" id="PTHR35008">
    <property type="entry name" value="BLL4482 PROTEIN-RELATED"/>
    <property type="match status" value="1"/>
</dbReference>
<evidence type="ECO:0000256" key="4">
    <source>
        <dbReference type="PROSITE-ProRule" id="PRU00433"/>
    </source>
</evidence>
<evidence type="ECO:0000313" key="8">
    <source>
        <dbReference type="Proteomes" id="UP000664914"/>
    </source>
</evidence>
<dbReference type="RefSeq" id="WP_208633979.1">
    <property type="nucleotide sequence ID" value="NZ_CP059319.1"/>
</dbReference>
<dbReference type="PANTHER" id="PTHR35008:SF8">
    <property type="entry name" value="ALCOHOL DEHYDROGENASE CYTOCHROME C SUBUNIT"/>
    <property type="match status" value="1"/>
</dbReference>
<dbReference type="SUPFAM" id="SSF46626">
    <property type="entry name" value="Cytochrome c"/>
    <property type="match status" value="1"/>
</dbReference>
<evidence type="ECO:0000256" key="5">
    <source>
        <dbReference type="SAM" id="SignalP"/>
    </source>
</evidence>
<dbReference type="Gene3D" id="1.10.760.10">
    <property type="entry name" value="Cytochrome c-like domain"/>
    <property type="match status" value="1"/>
</dbReference>
<evidence type="ECO:0000256" key="1">
    <source>
        <dbReference type="ARBA" id="ARBA00022617"/>
    </source>
</evidence>
<dbReference type="EMBL" id="CP059319">
    <property type="protein sequence ID" value="QTH23788.1"/>
    <property type="molecule type" value="Genomic_DNA"/>
</dbReference>
<dbReference type="InterPro" id="IPR036909">
    <property type="entry name" value="Cyt_c-like_dom_sf"/>
</dbReference>
<evidence type="ECO:0000256" key="2">
    <source>
        <dbReference type="ARBA" id="ARBA00022723"/>
    </source>
</evidence>
<dbReference type="AlphaFoldDB" id="A0A975HFU5"/>
<feature type="domain" description="Cytochrome c" evidence="6">
    <location>
        <begin position="24"/>
        <end position="116"/>
    </location>
</feature>
<organism evidence="7 8">
    <name type="scientific">Rhizorhabdus wittichii</name>
    <dbReference type="NCBI Taxonomy" id="160791"/>
    <lineage>
        <taxon>Bacteria</taxon>
        <taxon>Pseudomonadati</taxon>
        <taxon>Pseudomonadota</taxon>
        <taxon>Alphaproteobacteria</taxon>
        <taxon>Sphingomonadales</taxon>
        <taxon>Sphingomonadaceae</taxon>
        <taxon>Rhizorhabdus</taxon>
    </lineage>
</organism>
<dbReference type="PROSITE" id="PS51007">
    <property type="entry name" value="CYTC"/>
    <property type="match status" value="1"/>
</dbReference>
<accession>A0A975HFU5</accession>
<name>A0A975HFU5_9SPHN</name>
<reference evidence="7" key="2">
    <citation type="submission" date="2021-04" db="EMBL/GenBank/DDBJ databases">
        <title>Isolation and genomic analysis of the ibuprofen-degrading bacterium Sphingomonas strain MPO218.</title>
        <authorList>
            <person name="Aulestia M."/>
            <person name="Flores A."/>
            <person name="Mangas E.L."/>
            <person name="Perez-Pulido A.J."/>
            <person name="Santero E."/>
            <person name="Camacho E.M."/>
        </authorList>
    </citation>
    <scope>NUCLEOTIDE SEQUENCE</scope>
    <source>
        <strain evidence="7">MPO218</strain>
    </source>
</reference>
<dbReference type="InterPro" id="IPR009056">
    <property type="entry name" value="Cyt_c-like_dom"/>
</dbReference>
<dbReference type="GO" id="GO:0020037">
    <property type="term" value="F:heme binding"/>
    <property type="evidence" value="ECO:0007669"/>
    <property type="project" value="InterPro"/>
</dbReference>
<evidence type="ECO:0000256" key="3">
    <source>
        <dbReference type="ARBA" id="ARBA00023004"/>
    </source>
</evidence>
<keyword evidence="2 4" id="KW-0479">Metal-binding</keyword>
<keyword evidence="5" id="KW-0732">Signal</keyword>
<feature type="signal peptide" evidence="5">
    <location>
        <begin position="1"/>
        <end position="25"/>
    </location>
</feature>
<dbReference type="Proteomes" id="UP000664914">
    <property type="component" value="Chromosome"/>
</dbReference>
<dbReference type="GO" id="GO:0009055">
    <property type="term" value="F:electron transfer activity"/>
    <property type="evidence" value="ECO:0007669"/>
    <property type="project" value="InterPro"/>
</dbReference>
<sequence length="156" mass="15477">MSMCRAMILPVALAALALPAGMASAAADGAKVYQRCAACHLPTGKGVPGAFPPLQSDVRALAGSPAGRHYLALAVTRGLSGPLTVEGKTYRGMMPAQSGLDDEAVAAVLSHVTATIAGGGDAVKPFTAAEVKAARDSGAGLDAAAVARLQPKLTGK</sequence>
<dbReference type="GO" id="GO:0046872">
    <property type="term" value="F:metal ion binding"/>
    <property type="evidence" value="ECO:0007669"/>
    <property type="project" value="UniProtKB-KW"/>
</dbReference>
<protein>
    <submittedName>
        <fullName evidence="7">Cytochrome c</fullName>
    </submittedName>
</protein>
<evidence type="ECO:0000259" key="6">
    <source>
        <dbReference type="PROSITE" id="PS51007"/>
    </source>
</evidence>
<reference evidence="7" key="1">
    <citation type="submission" date="2020-07" db="EMBL/GenBank/DDBJ databases">
        <authorList>
            <person name="Camacho E."/>
        </authorList>
    </citation>
    <scope>NUCLEOTIDE SEQUENCE</scope>
    <source>
        <strain evidence="7">MPO218</strain>
    </source>
</reference>
<proteinExistence type="predicted"/>
<feature type="chain" id="PRO_5036833692" evidence="5">
    <location>
        <begin position="26"/>
        <end position="156"/>
    </location>
</feature>
<evidence type="ECO:0000313" key="7">
    <source>
        <dbReference type="EMBL" id="QTH23788.1"/>
    </source>
</evidence>
<keyword evidence="3 4" id="KW-0408">Iron</keyword>
<dbReference type="InterPro" id="IPR051459">
    <property type="entry name" value="Cytochrome_c-type_DH"/>
</dbReference>
<keyword evidence="1 4" id="KW-0349">Heme</keyword>
<gene>
    <name evidence="7" type="ORF">HRJ34_09925</name>
</gene>